<comment type="caution">
    <text evidence="1">The sequence shown here is derived from an EMBL/GenBank/DDBJ whole genome shotgun (WGS) entry which is preliminary data.</text>
</comment>
<organism evidence="1 2">
    <name type="scientific">Ameca splendens</name>
    <dbReference type="NCBI Taxonomy" id="208324"/>
    <lineage>
        <taxon>Eukaryota</taxon>
        <taxon>Metazoa</taxon>
        <taxon>Chordata</taxon>
        <taxon>Craniata</taxon>
        <taxon>Vertebrata</taxon>
        <taxon>Euteleostomi</taxon>
        <taxon>Actinopterygii</taxon>
        <taxon>Neopterygii</taxon>
        <taxon>Teleostei</taxon>
        <taxon>Neoteleostei</taxon>
        <taxon>Acanthomorphata</taxon>
        <taxon>Ovalentaria</taxon>
        <taxon>Atherinomorphae</taxon>
        <taxon>Cyprinodontiformes</taxon>
        <taxon>Goodeidae</taxon>
        <taxon>Ameca</taxon>
    </lineage>
</organism>
<dbReference type="EMBL" id="JAHRIP010033200">
    <property type="protein sequence ID" value="MEQ2293551.1"/>
    <property type="molecule type" value="Genomic_DNA"/>
</dbReference>
<sequence>MDSFLKSLTLIPTVEAEAGQNVLRCRQKGAASRSLTTGESDVTRWRKWAASFMKDSSNPLHGLFTTLRRMTAQHYCHELAKKMFPEAVTLTSASMHKRFFCVQKLSHSARY</sequence>
<evidence type="ECO:0000313" key="1">
    <source>
        <dbReference type="EMBL" id="MEQ2293551.1"/>
    </source>
</evidence>
<reference evidence="1 2" key="1">
    <citation type="submission" date="2021-06" db="EMBL/GenBank/DDBJ databases">
        <authorList>
            <person name="Palmer J.M."/>
        </authorList>
    </citation>
    <scope>NUCLEOTIDE SEQUENCE [LARGE SCALE GENOMIC DNA]</scope>
    <source>
        <strain evidence="1 2">AS_MEX2019</strain>
        <tissue evidence="1">Muscle</tissue>
    </source>
</reference>
<name>A0ABV0YJ57_9TELE</name>
<dbReference type="Proteomes" id="UP001469553">
    <property type="component" value="Unassembled WGS sequence"/>
</dbReference>
<accession>A0ABV0YJ57</accession>
<evidence type="ECO:0000313" key="2">
    <source>
        <dbReference type="Proteomes" id="UP001469553"/>
    </source>
</evidence>
<proteinExistence type="predicted"/>
<gene>
    <name evidence="1" type="ORF">AMECASPLE_034723</name>
</gene>
<protein>
    <submittedName>
        <fullName evidence="1">Uncharacterized protein</fullName>
    </submittedName>
</protein>
<keyword evidence="2" id="KW-1185">Reference proteome</keyword>